<evidence type="ECO:0000256" key="1">
    <source>
        <dbReference type="ARBA" id="ARBA00022723"/>
    </source>
</evidence>
<protein>
    <recommendedName>
        <fullName evidence="9">Dof zinc finger protein</fullName>
    </recommendedName>
</protein>
<evidence type="ECO:0000256" key="7">
    <source>
        <dbReference type="ARBA" id="ARBA00023242"/>
    </source>
</evidence>
<keyword evidence="1 9" id="KW-0479">Metal-binding</keyword>
<accession>A0A843W405</accession>
<evidence type="ECO:0000313" key="12">
    <source>
        <dbReference type="Proteomes" id="UP000652761"/>
    </source>
</evidence>
<comment type="function">
    <text evidence="9">Transcription factor that binds specifically to a 5'-AA[AG]G-3' consensus core sequence.</text>
</comment>
<name>A0A843W405_COLES</name>
<dbReference type="GO" id="GO:0005634">
    <property type="term" value="C:nucleus"/>
    <property type="evidence" value="ECO:0007669"/>
    <property type="project" value="UniProtKB-SubCell"/>
</dbReference>
<gene>
    <name evidence="11" type="ORF">Taro_032478</name>
</gene>
<comment type="subcellular location">
    <subcellularLocation>
        <location evidence="8 9">Nucleus</location>
    </subcellularLocation>
</comment>
<comment type="caution">
    <text evidence="11">The sequence shown here is derived from an EMBL/GenBank/DDBJ whole genome shotgun (WGS) entry which is preliminary data.</text>
</comment>
<dbReference type="OrthoDB" id="1927254at2759"/>
<dbReference type="InterPro" id="IPR045174">
    <property type="entry name" value="Dof"/>
</dbReference>
<dbReference type="GO" id="GO:0003700">
    <property type="term" value="F:DNA-binding transcription factor activity"/>
    <property type="evidence" value="ECO:0007669"/>
    <property type="project" value="UniProtKB-UniRule"/>
</dbReference>
<evidence type="ECO:0000256" key="2">
    <source>
        <dbReference type="ARBA" id="ARBA00022771"/>
    </source>
</evidence>
<dbReference type="PROSITE" id="PS01361">
    <property type="entry name" value="ZF_DOF_1"/>
    <property type="match status" value="1"/>
</dbReference>
<sequence length="324" mass="35409">MLSSGENMMPYLARPSFLVDESWKPDVEQAPNCPRCDSSNTKFCYYNNYSLSQPRYFCKGCRRYWTKGGSLRNVPVGGGCRKNRRARSARLSNCARVPTSNNRECRQVQPNCIRPDLALDGPLGSSCRSSGSSTVSKMEMSASDGSNIDLALLYSRFLSQCSDDLDPAAPEVTVEVGESFELRSVVSSDHHQLPPQPLVLHQGHNVPGLQRVPADMFQPETQLSNDHLPPAGDLGICLDIPGSCSVPPALLPAAEVFANDDVFWFGSSTGAAGLTHTWQYPPLQSPGTVTLLQEDHLKLHSNFFTGGWDAFGLTNYEAGAFSRT</sequence>
<dbReference type="PANTHER" id="PTHR31992:SF316">
    <property type="entry name" value="DOF ZINC FINGER PROTEIN DOF1.2"/>
    <property type="match status" value="1"/>
</dbReference>
<dbReference type="Proteomes" id="UP000652761">
    <property type="component" value="Unassembled WGS sequence"/>
</dbReference>
<keyword evidence="7 8" id="KW-0539">Nucleus</keyword>
<dbReference type="PANTHER" id="PTHR31992">
    <property type="entry name" value="DOF ZINC FINGER PROTEIN DOF1.4-RELATED"/>
    <property type="match status" value="1"/>
</dbReference>
<keyword evidence="12" id="KW-1185">Reference proteome</keyword>
<reference evidence="11" key="1">
    <citation type="submission" date="2017-07" db="EMBL/GenBank/DDBJ databases">
        <title>Taro Niue Genome Assembly and Annotation.</title>
        <authorList>
            <person name="Atibalentja N."/>
            <person name="Keating K."/>
            <person name="Fields C.J."/>
        </authorList>
    </citation>
    <scope>NUCLEOTIDE SEQUENCE</scope>
    <source>
        <strain evidence="11">Niue_2</strain>
        <tissue evidence="11">Leaf</tissue>
    </source>
</reference>
<evidence type="ECO:0000313" key="11">
    <source>
        <dbReference type="EMBL" id="MQL99744.1"/>
    </source>
</evidence>
<keyword evidence="2 8" id="KW-0863">Zinc-finger</keyword>
<proteinExistence type="predicted"/>
<dbReference type="InterPro" id="IPR003851">
    <property type="entry name" value="Znf_Dof"/>
</dbReference>
<evidence type="ECO:0000256" key="9">
    <source>
        <dbReference type="RuleBase" id="RU369094"/>
    </source>
</evidence>
<keyword evidence="6 9" id="KW-0804">Transcription</keyword>
<evidence type="ECO:0000259" key="10">
    <source>
        <dbReference type="PROSITE" id="PS50884"/>
    </source>
</evidence>
<evidence type="ECO:0000256" key="8">
    <source>
        <dbReference type="PROSITE-ProRule" id="PRU00071"/>
    </source>
</evidence>
<dbReference type="GO" id="GO:0008270">
    <property type="term" value="F:zinc ion binding"/>
    <property type="evidence" value="ECO:0007669"/>
    <property type="project" value="UniProtKB-KW"/>
</dbReference>
<dbReference type="Pfam" id="PF02701">
    <property type="entry name" value="Zn_ribbon_Dof"/>
    <property type="match status" value="1"/>
</dbReference>
<evidence type="ECO:0000256" key="6">
    <source>
        <dbReference type="ARBA" id="ARBA00023163"/>
    </source>
</evidence>
<keyword evidence="4 9" id="KW-0805">Transcription regulation</keyword>
<dbReference type="GO" id="GO:0003677">
    <property type="term" value="F:DNA binding"/>
    <property type="evidence" value="ECO:0007669"/>
    <property type="project" value="UniProtKB-UniRule"/>
</dbReference>
<dbReference type="AlphaFoldDB" id="A0A843W405"/>
<keyword evidence="5 8" id="KW-0238">DNA-binding</keyword>
<organism evidence="11 12">
    <name type="scientific">Colocasia esculenta</name>
    <name type="common">Wild taro</name>
    <name type="synonym">Arum esculentum</name>
    <dbReference type="NCBI Taxonomy" id="4460"/>
    <lineage>
        <taxon>Eukaryota</taxon>
        <taxon>Viridiplantae</taxon>
        <taxon>Streptophyta</taxon>
        <taxon>Embryophyta</taxon>
        <taxon>Tracheophyta</taxon>
        <taxon>Spermatophyta</taxon>
        <taxon>Magnoliopsida</taxon>
        <taxon>Liliopsida</taxon>
        <taxon>Araceae</taxon>
        <taxon>Aroideae</taxon>
        <taxon>Colocasieae</taxon>
        <taxon>Colocasia</taxon>
    </lineage>
</organism>
<keyword evidence="3 9" id="KW-0862">Zinc</keyword>
<evidence type="ECO:0000256" key="3">
    <source>
        <dbReference type="ARBA" id="ARBA00022833"/>
    </source>
</evidence>
<dbReference type="PROSITE" id="PS50884">
    <property type="entry name" value="ZF_DOF_2"/>
    <property type="match status" value="1"/>
</dbReference>
<evidence type="ECO:0000256" key="5">
    <source>
        <dbReference type="ARBA" id="ARBA00023125"/>
    </source>
</evidence>
<feature type="domain" description="Dof-type" evidence="10">
    <location>
        <begin position="31"/>
        <end position="85"/>
    </location>
</feature>
<dbReference type="EMBL" id="NMUH01002403">
    <property type="protein sequence ID" value="MQL99744.1"/>
    <property type="molecule type" value="Genomic_DNA"/>
</dbReference>
<evidence type="ECO:0000256" key="4">
    <source>
        <dbReference type="ARBA" id="ARBA00023015"/>
    </source>
</evidence>